<dbReference type="Proteomes" id="UP001244341">
    <property type="component" value="Chromosome 10b"/>
</dbReference>
<dbReference type="Gene3D" id="3.10.110.10">
    <property type="entry name" value="Ubiquitin Conjugating Enzyme"/>
    <property type="match status" value="1"/>
</dbReference>
<dbReference type="InterPro" id="IPR016135">
    <property type="entry name" value="UBQ-conjugating_enzyme/RWD"/>
</dbReference>
<keyword evidence="2" id="KW-1133">Transmembrane helix</keyword>
<gene>
    <name evidence="4" type="ORF">OEZ85_003356</name>
</gene>
<name>A0ABY8UDW2_TETOB</name>
<evidence type="ECO:0000313" key="4">
    <source>
        <dbReference type="EMBL" id="WIA18651.1"/>
    </source>
</evidence>
<evidence type="ECO:0000259" key="3">
    <source>
        <dbReference type="PROSITE" id="PS50127"/>
    </source>
</evidence>
<feature type="compositionally biased region" description="Low complexity" evidence="1">
    <location>
        <begin position="182"/>
        <end position="248"/>
    </location>
</feature>
<accession>A0ABY8UDW2</accession>
<reference evidence="4 5" key="1">
    <citation type="submission" date="2023-05" db="EMBL/GenBank/DDBJ databases">
        <title>A 100% complete, gapless, phased diploid assembly of the Scenedesmus obliquus UTEX 3031 genome.</title>
        <authorList>
            <person name="Biondi T.C."/>
            <person name="Hanschen E.R."/>
            <person name="Kwon T."/>
            <person name="Eng W."/>
            <person name="Kruse C.P.S."/>
            <person name="Koehler S.I."/>
            <person name="Kunde Y."/>
            <person name="Gleasner C.D."/>
            <person name="You Mak K.T."/>
            <person name="Polle J."/>
            <person name="Hovde B.T."/>
            <person name="Starkenburg S.R."/>
        </authorList>
    </citation>
    <scope>NUCLEOTIDE SEQUENCE [LARGE SCALE GENOMIC DNA]</scope>
    <source>
        <strain evidence="4 5">DOE0152z</strain>
    </source>
</reference>
<dbReference type="InterPro" id="IPR000608">
    <property type="entry name" value="UBC"/>
</dbReference>
<dbReference type="SUPFAM" id="SSF54495">
    <property type="entry name" value="UBC-like"/>
    <property type="match status" value="1"/>
</dbReference>
<dbReference type="Pfam" id="PF00179">
    <property type="entry name" value="UQ_con"/>
    <property type="match status" value="1"/>
</dbReference>
<sequence length="376" mass="38689">MAAANPAKFNLRNPAVKRIMQEIKEMLGETCADFMADALEDDIFEWHFVVRGPPDTEFEGGIYHGRILLPSEYPFKPPSFMMLTPNGRFQTGVKVCLSISSHHPEHWQPSWSVRTALTALIAFMPTPGQGALGSLDFTKDERQQLAVKSRTEVPKFGSAARQKVINEMHQRMLTLQQQQEESSSSKAAGAAAAAASPAGADAAPAAAAAGSDQEGSKQQQQQQDNMQAMQEHPAAVQQQQLQDAVSSSRQDNNKASIAAAAAGGKKPAAAAAAAGAAATAAASPAIPVASAPAAAAAAPAAAPAVASAPLGHPVYVAARAGSPATAAAGGGAVGSRPGELPADRGLTFLAVVLSVAIAAMLLKKVMTAMGGYRLLV</sequence>
<proteinExistence type="predicted"/>
<dbReference type="PROSITE" id="PS50127">
    <property type="entry name" value="UBC_2"/>
    <property type="match status" value="1"/>
</dbReference>
<dbReference type="SMART" id="SM00212">
    <property type="entry name" value="UBCc"/>
    <property type="match status" value="1"/>
</dbReference>
<dbReference type="EMBL" id="CP126217">
    <property type="protein sequence ID" value="WIA18651.1"/>
    <property type="molecule type" value="Genomic_DNA"/>
</dbReference>
<dbReference type="CDD" id="cd23799">
    <property type="entry name" value="UBCc_UBE2J"/>
    <property type="match status" value="1"/>
</dbReference>
<evidence type="ECO:0000256" key="1">
    <source>
        <dbReference type="SAM" id="MobiDB-lite"/>
    </source>
</evidence>
<dbReference type="PANTHER" id="PTHR24067">
    <property type="entry name" value="UBIQUITIN-CONJUGATING ENZYME E2"/>
    <property type="match status" value="1"/>
</dbReference>
<evidence type="ECO:0000313" key="5">
    <source>
        <dbReference type="Proteomes" id="UP001244341"/>
    </source>
</evidence>
<keyword evidence="5" id="KW-1185">Reference proteome</keyword>
<feature type="domain" description="UBC core" evidence="3">
    <location>
        <begin position="14"/>
        <end position="169"/>
    </location>
</feature>
<keyword evidence="2" id="KW-0472">Membrane</keyword>
<feature type="transmembrane region" description="Helical" evidence="2">
    <location>
        <begin position="345"/>
        <end position="362"/>
    </location>
</feature>
<feature type="region of interest" description="Disordered" evidence="1">
    <location>
        <begin position="174"/>
        <end position="252"/>
    </location>
</feature>
<organism evidence="4 5">
    <name type="scientific">Tetradesmus obliquus</name>
    <name type="common">Green alga</name>
    <name type="synonym">Acutodesmus obliquus</name>
    <dbReference type="NCBI Taxonomy" id="3088"/>
    <lineage>
        <taxon>Eukaryota</taxon>
        <taxon>Viridiplantae</taxon>
        <taxon>Chlorophyta</taxon>
        <taxon>core chlorophytes</taxon>
        <taxon>Chlorophyceae</taxon>
        <taxon>CS clade</taxon>
        <taxon>Sphaeropleales</taxon>
        <taxon>Scenedesmaceae</taxon>
        <taxon>Tetradesmus</taxon>
    </lineage>
</organism>
<keyword evidence="2" id="KW-0812">Transmembrane</keyword>
<dbReference type="InterPro" id="IPR050113">
    <property type="entry name" value="Ub_conjugating_enzyme"/>
</dbReference>
<evidence type="ECO:0000256" key="2">
    <source>
        <dbReference type="SAM" id="Phobius"/>
    </source>
</evidence>
<protein>
    <recommendedName>
        <fullName evidence="3">UBC core domain-containing protein</fullName>
    </recommendedName>
</protein>